<dbReference type="EMBL" id="BAYX01000018">
    <property type="protein sequence ID" value="GAJ96188.1"/>
    <property type="molecule type" value="Genomic_DNA"/>
</dbReference>
<dbReference type="Proteomes" id="UP000026941">
    <property type="component" value="Unassembled WGS sequence"/>
</dbReference>
<dbReference type="AlphaFoldDB" id="A0AA87QK53"/>
<reference evidence="1 2" key="1">
    <citation type="submission" date="2014-05" db="EMBL/GenBank/DDBJ databases">
        <title>Whole genome shotgun sequence of Rhizobium rhizogenes NBRC 13257.</title>
        <authorList>
            <person name="Katano-Makiyama Y."/>
            <person name="Hosoyama A."/>
            <person name="Hashimoto M."/>
            <person name="Hosoyama Y."/>
            <person name="Noguchi M."/>
            <person name="Tsuchikane K."/>
            <person name="Kimura A."/>
            <person name="Ohji S."/>
            <person name="Ichikawa N."/>
            <person name="Yamazoe A."/>
            <person name="Fujita N."/>
        </authorList>
    </citation>
    <scope>NUCLEOTIDE SEQUENCE [LARGE SCALE GENOMIC DNA]</scope>
    <source>
        <strain evidence="1 2">NBRC 13257</strain>
    </source>
</reference>
<dbReference type="InterPro" id="IPR054496">
    <property type="entry name" value="E217_GP41"/>
</dbReference>
<dbReference type="RefSeq" id="WP_042476026.1">
    <property type="nucleotide sequence ID" value="NZ_BAYX01000018.1"/>
</dbReference>
<sequence length="286" mass="30613">MSFTEKKITVNFNLANGSFGDRKNNTATISGLRISAIIQATGGASNSNMNLSIWGLPLSMMNQLSTVGTQLNARYDNAVTVEAGDDETGMTLVFGGRIFEAFVDGNSQPNIAFRVQAAPGPFVAVKPVPALSIKGSADAAGMMGNLAKQMGFAFENNGVNVKLSNPYFGGTAWTQAMAIARHGNFDLIFERNVMVISPRGQPRQGDAILISPDTGLVGYPTFSEAKVIVRCLFNPAVKQLSLVEVKSDLTPANGKWQVLAIVYELESQTPNGKWFMILELIAVGTQ</sequence>
<gene>
    <name evidence="1" type="ORF">RRH01S_18_00310</name>
</gene>
<organism evidence="1 2">
    <name type="scientific">Rhizobium rhizogenes NBRC 13257</name>
    <dbReference type="NCBI Taxonomy" id="1220581"/>
    <lineage>
        <taxon>Bacteria</taxon>
        <taxon>Pseudomonadati</taxon>
        <taxon>Pseudomonadota</taxon>
        <taxon>Alphaproteobacteria</taxon>
        <taxon>Hyphomicrobiales</taxon>
        <taxon>Rhizobiaceae</taxon>
        <taxon>Rhizobium/Agrobacterium group</taxon>
        <taxon>Rhizobium</taxon>
    </lineage>
</organism>
<proteinExistence type="predicted"/>
<dbReference type="Pfam" id="PF22759">
    <property type="entry name" value="E217_GP41"/>
    <property type="match status" value="1"/>
</dbReference>
<comment type="caution">
    <text evidence="1">The sequence shown here is derived from an EMBL/GenBank/DDBJ whole genome shotgun (WGS) entry which is preliminary data.</text>
</comment>
<evidence type="ECO:0000313" key="1">
    <source>
        <dbReference type="EMBL" id="GAJ96188.1"/>
    </source>
</evidence>
<name>A0AA87QK53_RHIRH</name>
<evidence type="ECO:0000313" key="2">
    <source>
        <dbReference type="Proteomes" id="UP000026941"/>
    </source>
</evidence>
<accession>A0AA87QK53</accession>
<protein>
    <submittedName>
        <fullName evidence="1">Uncharacterized protein</fullName>
    </submittedName>
</protein>